<dbReference type="PROSITE" id="PS50805">
    <property type="entry name" value="KRAB"/>
    <property type="match status" value="1"/>
</dbReference>
<dbReference type="SUPFAM" id="SSF109640">
    <property type="entry name" value="KRAB domain (Kruppel-associated box)"/>
    <property type="match status" value="1"/>
</dbReference>
<comment type="caution">
    <text evidence="2">The sequence shown here is derived from an EMBL/GenBank/DDBJ whole genome shotgun (WGS) entry which is preliminary data.</text>
</comment>
<evidence type="ECO:0000259" key="1">
    <source>
        <dbReference type="PROSITE" id="PS50805"/>
    </source>
</evidence>
<keyword evidence="3" id="KW-1185">Reference proteome</keyword>
<dbReference type="CDD" id="cd07765">
    <property type="entry name" value="KRAB_A-box"/>
    <property type="match status" value="1"/>
</dbReference>
<dbReference type="InterPro" id="IPR001909">
    <property type="entry name" value="KRAB"/>
</dbReference>
<dbReference type="SMART" id="SM00349">
    <property type="entry name" value="KRAB"/>
    <property type="match status" value="1"/>
</dbReference>
<organism evidence="2 3">
    <name type="scientific">Eschrichtius robustus</name>
    <name type="common">California gray whale</name>
    <name type="synonym">Eschrichtius gibbosus</name>
    <dbReference type="NCBI Taxonomy" id="9764"/>
    <lineage>
        <taxon>Eukaryota</taxon>
        <taxon>Metazoa</taxon>
        <taxon>Chordata</taxon>
        <taxon>Craniata</taxon>
        <taxon>Vertebrata</taxon>
        <taxon>Euteleostomi</taxon>
        <taxon>Mammalia</taxon>
        <taxon>Eutheria</taxon>
        <taxon>Laurasiatheria</taxon>
        <taxon>Artiodactyla</taxon>
        <taxon>Whippomorpha</taxon>
        <taxon>Cetacea</taxon>
        <taxon>Mysticeti</taxon>
        <taxon>Eschrichtiidae</taxon>
        <taxon>Eschrichtius</taxon>
    </lineage>
</organism>
<dbReference type="Pfam" id="PF01352">
    <property type="entry name" value="KRAB"/>
    <property type="match status" value="1"/>
</dbReference>
<dbReference type="EMBL" id="JAIQCJ010000358">
    <property type="protein sequence ID" value="KAJ8796613.1"/>
    <property type="molecule type" value="Genomic_DNA"/>
</dbReference>
<feature type="domain" description="KRAB" evidence="1">
    <location>
        <begin position="1"/>
        <end position="74"/>
    </location>
</feature>
<evidence type="ECO:0000313" key="2">
    <source>
        <dbReference type="EMBL" id="KAJ8796613.1"/>
    </source>
</evidence>
<dbReference type="InterPro" id="IPR050169">
    <property type="entry name" value="Krueppel_C2H2_ZnF"/>
</dbReference>
<proteinExistence type="predicted"/>
<dbReference type="InterPro" id="IPR036051">
    <property type="entry name" value="KRAB_dom_sf"/>
</dbReference>
<dbReference type="PANTHER" id="PTHR23232:SF158">
    <property type="entry name" value="KRAB DOMAIN-CONTAINING PROTEIN 5"/>
    <property type="match status" value="1"/>
</dbReference>
<gene>
    <name evidence="2" type="ORF">J1605_002210</name>
</gene>
<dbReference type="PANTHER" id="PTHR23232">
    <property type="entry name" value="KRAB DOMAIN C2H2 ZINC FINGER"/>
    <property type="match status" value="1"/>
</dbReference>
<reference evidence="2 3" key="1">
    <citation type="submission" date="2022-11" db="EMBL/GenBank/DDBJ databases">
        <title>Whole genome sequence of Eschrichtius robustus ER-17-0199.</title>
        <authorList>
            <person name="Bruniche-Olsen A."/>
            <person name="Black A.N."/>
            <person name="Fields C.J."/>
            <person name="Walden K."/>
            <person name="Dewoody J.A."/>
        </authorList>
    </citation>
    <scope>NUCLEOTIDE SEQUENCE [LARGE SCALE GENOMIC DNA]</scope>
    <source>
        <strain evidence="2">ER-17-0199</strain>
        <tissue evidence="2">Blubber</tissue>
    </source>
</reference>
<accession>A0AB34HWH1</accession>
<sequence>MAIEDVAVNFILEEWALLDPSQRKLYRDVMQETLRNLASVGKNEEIPSLCQLENKCFSPINIVPKSGMWIGRHW</sequence>
<dbReference type="AlphaFoldDB" id="A0AB34HWH1"/>
<dbReference type="Gene3D" id="6.10.140.140">
    <property type="match status" value="1"/>
</dbReference>
<name>A0AB34HWH1_ESCRO</name>
<dbReference type="GO" id="GO:0006355">
    <property type="term" value="P:regulation of DNA-templated transcription"/>
    <property type="evidence" value="ECO:0007669"/>
    <property type="project" value="InterPro"/>
</dbReference>
<protein>
    <recommendedName>
        <fullName evidence="1">KRAB domain-containing protein</fullName>
    </recommendedName>
</protein>
<dbReference type="Proteomes" id="UP001159641">
    <property type="component" value="Unassembled WGS sequence"/>
</dbReference>
<evidence type="ECO:0000313" key="3">
    <source>
        <dbReference type="Proteomes" id="UP001159641"/>
    </source>
</evidence>